<keyword evidence="7" id="KW-1185">Reference proteome</keyword>
<comment type="similarity">
    <text evidence="1 3">Belongs to the VPS29 family.</text>
</comment>
<feature type="domain" description="Calcineurin-like phosphoesterase" evidence="5">
    <location>
        <begin position="40"/>
        <end position="161"/>
    </location>
</feature>
<dbReference type="Pfam" id="PF12850">
    <property type="entry name" value="Metallophos_2"/>
    <property type="match status" value="1"/>
</dbReference>
<dbReference type="InterPro" id="IPR000979">
    <property type="entry name" value="Phosphodiesterase_MJ0936/Vps29"/>
</dbReference>
<dbReference type="VEuPathDB" id="FungiDB:DEHA2G07304g"/>
<dbReference type="GO" id="GO:0030906">
    <property type="term" value="C:retromer, cargo-selective complex"/>
    <property type="evidence" value="ECO:0007669"/>
    <property type="project" value="EnsemblFungi"/>
</dbReference>
<dbReference type="InterPro" id="IPR029052">
    <property type="entry name" value="Metallo-depent_PP-like"/>
</dbReference>
<organism evidence="6 7">
    <name type="scientific">Debaryomyces hansenii (strain ATCC 36239 / CBS 767 / BCRC 21394 / JCM 1990 / NBRC 0083 / IGC 2968)</name>
    <name type="common">Yeast</name>
    <name type="synonym">Torulaspora hansenii</name>
    <dbReference type="NCBI Taxonomy" id="284592"/>
    <lineage>
        <taxon>Eukaryota</taxon>
        <taxon>Fungi</taxon>
        <taxon>Dikarya</taxon>
        <taxon>Ascomycota</taxon>
        <taxon>Saccharomycotina</taxon>
        <taxon>Pichiomycetes</taxon>
        <taxon>Debaryomycetaceae</taxon>
        <taxon>Debaryomyces</taxon>
    </lineage>
</organism>
<dbReference type="STRING" id="284592.B5RV46"/>
<accession>B5RV46</accession>
<evidence type="ECO:0000313" key="7">
    <source>
        <dbReference type="Proteomes" id="UP000000599"/>
    </source>
</evidence>
<dbReference type="OMA" id="IGCCNGY"/>
<dbReference type="GO" id="GO:0170071">
    <property type="term" value="C:CROP complex"/>
    <property type="evidence" value="ECO:0007669"/>
    <property type="project" value="EnsemblFungi"/>
</dbReference>
<dbReference type="Proteomes" id="UP000000599">
    <property type="component" value="Chromosome G"/>
</dbReference>
<evidence type="ECO:0000313" key="6">
    <source>
        <dbReference type="EMBL" id="CAR65927.1"/>
    </source>
</evidence>
<feature type="region of interest" description="Disordered" evidence="4">
    <location>
        <begin position="160"/>
        <end position="281"/>
    </location>
</feature>
<feature type="compositionally biased region" description="Acidic residues" evidence="4">
    <location>
        <begin position="265"/>
        <end position="274"/>
    </location>
</feature>
<dbReference type="RefSeq" id="XP_002770592.1">
    <property type="nucleotide sequence ID" value="XM_002770546.1"/>
</dbReference>
<dbReference type="NCBIfam" id="TIGR00040">
    <property type="entry name" value="yfcE"/>
    <property type="match status" value="1"/>
</dbReference>
<dbReference type="PANTHER" id="PTHR11124">
    <property type="entry name" value="VACUOLAR SORTING PROTEIN VPS29"/>
    <property type="match status" value="1"/>
</dbReference>
<sequence>MLTLAIGDIYIPDRAFELPLKFRKLLCPNPNTIPTNNKLSKVLCLGNITNSYDTLKFLYDLSPSFNMVGGEFDNSQILSQQIALLNGKESQVPTYNIIQHDNLRIGFTNGYLVVPKNDPLALSTLAREIDVDILIWGGTHKVEAYTLDGKFFINPGSATGAYNFDWPEKEDESEEEEEEGESQKDSKEGNSEPAKEESKEKEIAEEESKKDEENNADKKDEIESNEQENKEGAHEEVKEPSEQKNVDSKDNEGVVEKNKNKEDANDSDSDDTNLIEEVKESTSSIPSFCLLDTHDSTCTLYIYTYFHGEVKVDKVTYQKE</sequence>
<evidence type="ECO:0000256" key="3">
    <source>
        <dbReference type="RuleBase" id="RU362040"/>
    </source>
</evidence>
<dbReference type="InterPro" id="IPR024654">
    <property type="entry name" value="Calcineurin-like_PHP_lpxH"/>
</dbReference>
<evidence type="ECO:0000256" key="2">
    <source>
        <dbReference type="ARBA" id="ARBA00017767"/>
    </source>
</evidence>
<feature type="compositionally biased region" description="Acidic residues" evidence="4">
    <location>
        <begin position="168"/>
        <end position="180"/>
    </location>
</feature>
<dbReference type="Gene3D" id="3.60.21.10">
    <property type="match status" value="2"/>
</dbReference>
<protein>
    <recommendedName>
        <fullName evidence="2 3">Vacuolar protein sorting-associated protein 29</fullName>
    </recommendedName>
</protein>
<dbReference type="GO" id="GO:0140312">
    <property type="term" value="F:cargo adaptor activity"/>
    <property type="evidence" value="ECO:0007669"/>
    <property type="project" value="EnsemblFungi"/>
</dbReference>
<evidence type="ECO:0000256" key="1">
    <source>
        <dbReference type="ARBA" id="ARBA00005945"/>
    </source>
</evidence>
<dbReference type="KEGG" id="dha:DEHA2G07304g"/>
<dbReference type="GO" id="GO:0005768">
    <property type="term" value="C:endosome"/>
    <property type="evidence" value="ECO:0007669"/>
    <property type="project" value="EnsemblFungi"/>
</dbReference>
<name>B5RV46_DEBHA</name>
<reference evidence="6 7" key="1">
    <citation type="journal article" date="2004" name="Nature">
        <title>Genome evolution in yeasts.</title>
        <authorList>
            <consortium name="Genolevures"/>
            <person name="Dujon B."/>
            <person name="Sherman D."/>
            <person name="Fischer G."/>
            <person name="Durrens P."/>
            <person name="Casaregola S."/>
            <person name="Lafontaine I."/>
            <person name="de Montigny J."/>
            <person name="Marck C."/>
            <person name="Neuveglise C."/>
            <person name="Talla E."/>
            <person name="Goffard N."/>
            <person name="Frangeul L."/>
            <person name="Aigle M."/>
            <person name="Anthouard V."/>
            <person name="Babour A."/>
            <person name="Barbe V."/>
            <person name="Barnay S."/>
            <person name="Blanchin S."/>
            <person name="Beckerich J.M."/>
            <person name="Beyne E."/>
            <person name="Bleykasten C."/>
            <person name="Boisrame A."/>
            <person name="Boyer J."/>
            <person name="Cattolico L."/>
            <person name="Confanioleri F."/>
            <person name="de Daruvar A."/>
            <person name="Despons L."/>
            <person name="Fabre E."/>
            <person name="Fairhead C."/>
            <person name="Ferry-Dumazet H."/>
            <person name="Groppi A."/>
            <person name="Hantraye F."/>
            <person name="Hennequin C."/>
            <person name="Jauniaux N."/>
            <person name="Joyet P."/>
            <person name="Kachouri R."/>
            <person name="Kerrest A."/>
            <person name="Koszul R."/>
            <person name="Lemaire M."/>
            <person name="Lesur I."/>
            <person name="Ma L."/>
            <person name="Muller H."/>
            <person name="Nicaud J.M."/>
            <person name="Nikolski M."/>
            <person name="Oztas S."/>
            <person name="Ozier-Kalogeropoulos O."/>
            <person name="Pellenz S."/>
            <person name="Potier S."/>
            <person name="Richard G.F."/>
            <person name="Straub M.L."/>
            <person name="Suleau A."/>
            <person name="Swennene D."/>
            <person name="Tekaia F."/>
            <person name="Wesolowski-Louvel M."/>
            <person name="Westhof E."/>
            <person name="Wirth B."/>
            <person name="Zeniou-Meyer M."/>
            <person name="Zivanovic I."/>
            <person name="Bolotin-Fukuhara M."/>
            <person name="Thierry A."/>
            <person name="Bouchier C."/>
            <person name="Caudron B."/>
            <person name="Scarpelli C."/>
            <person name="Gaillardin C."/>
            <person name="Weissenbach J."/>
            <person name="Wincker P."/>
            <person name="Souciet J.L."/>
        </authorList>
    </citation>
    <scope>NUCLEOTIDE SEQUENCE [LARGE SCALE GENOMIC DNA]</scope>
    <source>
        <strain evidence="7">ATCC 36239 / CBS 767 / BCRC 21394 / JCM 1990 / NBRC 0083 / IGC 2968</strain>
    </source>
</reference>
<dbReference type="InParanoid" id="B5RV46"/>
<dbReference type="EMBL" id="CR382139">
    <property type="protein sequence ID" value="CAR65927.1"/>
    <property type="molecule type" value="Genomic_DNA"/>
</dbReference>
<dbReference type="OrthoDB" id="10258130at2759"/>
<dbReference type="GeneID" id="8999140"/>
<evidence type="ECO:0000256" key="4">
    <source>
        <dbReference type="SAM" id="MobiDB-lite"/>
    </source>
</evidence>
<dbReference type="eggNOG" id="KOG3325">
    <property type="taxonomic scope" value="Eukaryota"/>
</dbReference>
<evidence type="ECO:0000259" key="5">
    <source>
        <dbReference type="Pfam" id="PF12850"/>
    </source>
</evidence>
<dbReference type="HOGENOM" id="CLU_063749_0_0_1"/>
<feature type="compositionally biased region" description="Basic and acidic residues" evidence="4">
    <location>
        <begin position="181"/>
        <end position="264"/>
    </location>
</feature>
<proteinExistence type="inferred from homology"/>
<dbReference type="FunCoup" id="B5RV46">
    <property type="interactions" value="1099"/>
</dbReference>
<dbReference type="SUPFAM" id="SSF56300">
    <property type="entry name" value="Metallo-dependent phosphatases"/>
    <property type="match status" value="1"/>
</dbReference>
<dbReference type="AlphaFoldDB" id="B5RV46"/>
<dbReference type="GO" id="GO:0005829">
    <property type="term" value="C:cytosol"/>
    <property type="evidence" value="ECO:0007669"/>
    <property type="project" value="GOC"/>
</dbReference>
<gene>
    <name evidence="6" type="ordered locus">DEHA2G07304g</name>
</gene>
<dbReference type="GO" id="GO:0042147">
    <property type="term" value="P:retrograde transport, endosome to Golgi"/>
    <property type="evidence" value="ECO:0007669"/>
    <property type="project" value="EnsemblFungi"/>
</dbReference>